<organism evidence="1 2">
    <name type="scientific">Lactuca sativa</name>
    <name type="common">Garden lettuce</name>
    <dbReference type="NCBI Taxonomy" id="4236"/>
    <lineage>
        <taxon>Eukaryota</taxon>
        <taxon>Viridiplantae</taxon>
        <taxon>Streptophyta</taxon>
        <taxon>Embryophyta</taxon>
        <taxon>Tracheophyta</taxon>
        <taxon>Spermatophyta</taxon>
        <taxon>Magnoliopsida</taxon>
        <taxon>eudicotyledons</taxon>
        <taxon>Gunneridae</taxon>
        <taxon>Pentapetalae</taxon>
        <taxon>asterids</taxon>
        <taxon>campanulids</taxon>
        <taxon>Asterales</taxon>
        <taxon>Asteraceae</taxon>
        <taxon>Cichorioideae</taxon>
        <taxon>Cichorieae</taxon>
        <taxon>Lactucinae</taxon>
        <taxon>Lactuca</taxon>
    </lineage>
</organism>
<proteinExistence type="predicted"/>
<gene>
    <name evidence="1" type="ORF">LSAT_V11C200067570</name>
</gene>
<evidence type="ECO:0000313" key="1">
    <source>
        <dbReference type="EMBL" id="KAJ0222919.1"/>
    </source>
</evidence>
<dbReference type="Proteomes" id="UP000235145">
    <property type="component" value="Unassembled WGS sequence"/>
</dbReference>
<name>A0A9R1XVB9_LACSA</name>
<accession>A0A9R1XVB9</accession>
<reference evidence="1 2" key="1">
    <citation type="journal article" date="2017" name="Nat. Commun.">
        <title>Genome assembly with in vitro proximity ligation data and whole-genome triplication in lettuce.</title>
        <authorList>
            <person name="Reyes-Chin-Wo S."/>
            <person name="Wang Z."/>
            <person name="Yang X."/>
            <person name="Kozik A."/>
            <person name="Arikit S."/>
            <person name="Song C."/>
            <person name="Xia L."/>
            <person name="Froenicke L."/>
            <person name="Lavelle D.O."/>
            <person name="Truco M.J."/>
            <person name="Xia R."/>
            <person name="Zhu S."/>
            <person name="Xu C."/>
            <person name="Xu H."/>
            <person name="Xu X."/>
            <person name="Cox K."/>
            <person name="Korf I."/>
            <person name="Meyers B.C."/>
            <person name="Michelmore R.W."/>
        </authorList>
    </citation>
    <scope>NUCLEOTIDE SEQUENCE [LARGE SCALE GENOMIC DNA]</scope>
    <source>
        <strain evidence="2">cv. Salinas</strain>
        <tissue evidence="1">Seedlings</tissue>
    </source>
</reference>
<dbReference type="AlphaFoldDB" id="A0A9R1XVB9"/>
<evidence type="ECO:0000313" key="2">
    <source>
        <dbReference type="Proteomes" id="UP000235145"/>
    </source>
</evidence>
<comment type="caution">
    <text evidence="1">The sequence shown here is derived from an EMBL/GenBank/DDBJ whole genome shotgun (WGS) entry which is preliminary data.</text>
</comment>
<protein>
    <submittedName>
        <fullName evidence="1">Uncharacterized protein</fullName>
    </submittedName>
</protein>
<keyword evidence="2" id="KW-1185">Reference proteome</keyword>
<dbReference type="EMBL" id="NBSK02000002">
    <property type="protein sequence ID" value="KAJ0222919.1"/>
    <property type="molecule type" value="Genomic_DNA"/>
</dbReference>
<sequence>MDLQPLTCKTLLYVCLASHIVQQVVKETGESFNIFEQSRLNDMVYVKFNCSLNRRTNRKDNVDPILLKEIDESNEWLFGRLEEDKDDNLVFEGEDLTWDAVEKASGVNEPFYATKASRDDRGKGIDGSSGLGLVDEEIEEDIGMYGDEEGDMDMELGFDFDDD</sequence>